<evidence type="ECO:0000313" key="3">
    <source>
        <dbReference type="Proteomes" id="UP000798488"/>
    </source>
</evidence>
<dbReference type="EMBL" id="LSRS01000001">
    <property type="protein sequence ID" value="KAF1086292.1"/>
    <property type="molecule type" value="Genomic_DNA"/>
</dbReference>
<evidence type="ECO:0000256" key="1">
    <source>
        <dbReference type="SAM" id="Phobius"/>
    </source>
</evidence>
<feature type="transmembrane region" description="Helical" evidence="1">
    <location>
        <begin position="20"/>
        <end position="42"/>
    </location>
</feature>
<name>A0A9D3AYP5_9FIRM</name>
<dbReference type="Proteomes" id="UP000798488">
    <property type="component" value="Unassembled WGS sequence"/>
</dbReference>
<keyword evidence="3" id="KW-1185">Reference proteome</keyword>
<dbReference type="AlphaFoldDB" id="A0A9D3AYP5"/>
<evidence type="ECO:0000313" key="2">
    <source>
        <dbReference type="EMBL" id="KAF1086292.1"/>
    </source>
</evidence>
<accession>A0A9D3AYP5</accession>
<reference evidence="2" key="1">
    <citation type="submission" date="2016-02" db="EMBL/GenBank/DDBJ databases">
        <title>Draft Genome Sequence of Sporotomaculum syntrophicum Strain FB, a Syntrophic Benzoate Degrader.</title>
        <authorList>
            <person name="Nobu M.K."/>
            <person name="Narihiro T."/>
            <person name="Qiu Y.-L."/>
            <person name="Ohashi A."/>
            <person name="Liu W.-T."/>
            <person name="Yuji S."/>
        </authorList>
    </citation>
    <scope>NUCLEOTIDE SEQUENCE</scope>
    <source>
        <strain evidence="2">FB</strain>
    </source>
</reference>
<sequence>MRMAIDYHDDLLFTTLKLTYLGKTLNSTTGAPIILIIWVSVFHRH</sequence>
<gene>
    <name evidence="2" type="ORF">SPSYN_00009</name>
</gene>
<keyword evidence="1" id="KW-0472">Membrane</keyword>
<comment type="caution">
    <text evidence="2">The sequence shown here is derived from an EMBL/GenBank/DDBJ whole genome shotgun (WGS) entry which is preliminary data.</text>
</comment>
<proteinExistence type="predicted"/>
<keyword evidence="1" id="KW-1133">Transmembrane helix</keyword>
<protein>
    <submittedName>
        <fullName evidence="2">Uncharacterized protein</fullName>
    </submittedName>
</protein>
<organism evidence="2 3">
    <name type="scientific">Sporotomaculum syntrophicum</name>
    <dbReference type="NCBI Taxonomy" id="182264"/>
    <lineage>
        <taxon>Bacteria</taxon>
        <taxon>Bacillati</taxon>
        <taxon>Bacillota</taxon>
        <taxon>Clostridia</taxon>
        <taxon>Eubacteriales</taxon>
        <taxon>Desulfallaceae</taxon>
        <taxon>Sporotomaculum</taxon>
    </lineage>
</organism>
<keyword evidence="1" id="KW-0812">Transmembrane</keyword>